<evidence type="ECO:0000313" key="6">
    <source>
        <dbReference type="Proteomes" id="UP000189670"/>
    </source>
</evidence>
<dbReference type="Proteomes" id="UP000189670">
    <property type="component" value="Unassembled WGS sequence"/>
</dbReference>
<evidence type="ECO:0000256" key="1">
    <source>
        <dbReference type="ARBA" id="ARBA00022448"/>
    </source>
</evidence>
<dbReference type="PANTHER" id="PTHR43023:SF6">
    <property type="entry name" value="INTERMEMBRANE PHOSPHOLIPID TRANSPORT SYSTEM ATP-BINDING PROTEIN MLAF"/>
    <property type="match status" value="1"/>
</dbReference>
<dbReference type="PROSITE" id="PS50893">
    <property type="entry name" value="ABC_TRANSPORTER_2"/>
    <property type="match status" value="1"/>
</dbReference>
<dbReference type="Gene3D" id="3.40.50.300">
    <property type="entry name" value="P-loop containing nucleotide triphosphate hydrolases"/>
    <property type="match status" value="1"/>
</dbReference>
<dbReference type="SMART" id="SM00382">
    <property type="entry name" value="AAA"/>
    <property type="match status" value="1"/>
</dbReference>
<dbReference type="EMBL" id="ATBP01001244">
    <property type="protein sequence ID" value="ETR67719.1"/>
    <property type="molecule type" value="Genomic_DNA"/>
</dbReference>
<evidence type="ECO:0000259" key="4">
    <source>
        <dbReference type="PROSITE" id="PS50893"/>
    </source>
</evidence>
<keyword evidence="1" id="KW-0813">Transport</keyword>
<dbReference type="AlphaFoldDB" id="A0A1V1NYP4"/>
<dbReference type="GO" id="GO:0016887">
    <property type="term" value="F:ATP hydrolysis activity"/>
    <property type="evidence" value="ECO:0007669"/>
    <property type="project" value="InterPro"/>
</dbReference>
<dbReference type="GO" id="GO:0005524">
    <property type="term" value="F:ATP binding"/>
    <property type="evidence" value="ECO:0007669"/>
    <property type="project" value="UniProtKB-KW"/>
</dbReference>
<dbReference type="InterPro" id="IPR017871">
    <property type="entry name" value="ABC_transporter-like_CS"/>
</dbReference>
<sequence>MTPLIQFKNVSKSFGSLKVLDQINLEIEKERITAIIGKSGVGKSVLLKHMIGLLKPDDGTIYLDEMNISEISGKQAKKLRQKFSYMFQNMALFDSMTVFENIALPLQERQRLKKNSVKTRVMDIAQKLELEDICHKYPSQISGGMKKRVALARALITNPEIILFDEPTTGLDPIRKHAVFEMISHNQQLFKYTAVIVTHEIPDIFFIAHRVAFLDDAHILYHGPPDDIKTCTIPVVQRFIEPPYMGRRQ</sequence>
<dbReference type="InterPro" id="IPR027417">
    <property type="entry name" value="P-loop_NTPase"/>
</dbReference>
<accession>A0A1V1NYP4</accession>
<evidence type="ECO:0000256" key="2">
    <source>
        <dbReference type="ARBA" id="ARBA00022741"/>
    </source>
</evidence>
<feature type="domain" description="ABC transporter" evidence="4">
    <location>
        <begin position="5"/>
        <end position="241"/>
    </location>
</feature>
<keyword evidence="3 5" id="KW-0067">ATP-binding</keyword>
<dbReference type="InterPro" id="IPR003439">
    <property type="entry name" value="ABC_transporter-like_ATP-bd"/>
</dbReference>
<gene>
    <name evidence="5" type="ORF">OMM_04988</name>
</gene>
<reference evidence="6" key="1">
    <citation type="submission" date="2012-11" db="EMBL/GenBank/DDBJ databases">
        <authorList>
            <person name="Lucero-Rivera Y.E."/>
            <person name="Tovar-Ramirez D."/>
        </authorList>
    </citation>
    <scope>NUCLEOTIDE SEQUENCE [LARGE SCALE GENOMIC DNA]</scope>
    <source>
        <strain evidence="6">Araruama</strain>
    </source>
</reference>
<evidence type="ECO:0000256" key="3">
    <source>
        <dbReference type="ARBA" id="ARBA00022840"/>
    </source>
</evidence>
<evidence type="ECO:0000313" key="5">
    <source>
        <dbReference type="EMBL" id="ETR67719.1"/>
    </source>
</evidence>
<protein>
    <submittedName>
        <fullName evidence="5">Putative ribonucleotide transport ATP-binding protein mkl</fullName>
    </submittedName>
</protein>
<dbReference type="Pfam" id="PF00005">
    <property type="entry name" value="ABC_tran"/>
    <property type="match status" value="1"/>
</dbReference>
<dbReference type="InterPro" id="IPR003593">
    <property type="entry name" value="AAA+_ATPase"/>
</dbReference>
<dbReference type="PROSITE" id="PS00211">
    <property type="entry name" value="ABC_TRANSPORTER_1"/>
    <property type="match status" value="1"/>
</dbReference>
<proteinExistence type="predicted"/>
<dbReference type="SUPFAM" id="SSF52540">
    <property type="entry name" value="P-loop containing nucleoside triphosphate hydrolases"/>
    <property type="match status" value="1"/>
</dbReference>
<comment type="caution">
    <text evidence="5">The sequence shown here is derived from an EMBL/GenBank/DDBJ whole genome shotgun (WGS) entry which is preliminary data.</text>
</comment>
<keyword evidence="2" id="KW-0547">Nucleotide-binding</keyword>
<name>A0A1V1NYP4_9BACT</name>
<dbReference type="PANTHER" id="PTHR43023">
    <property type="entry name" value="PROTEIN TRIGALACTOSYLDIACYLGLYCEROL 3, CHLOROPLASTIC"/>
    <property type="match status" value="1"/>
</dbReference>
<organism evidence="5 6">
    <name type="scientific">Candidatus Magnetoglobus multicellularis str. Araruama</name>
    <dbReference type="NCBI Taxonomy" id="890399"/>
    <lineage>
        <taxon>Bacteria</taxon>
        <taxon>Pseudomonadati</taxon>
        <taxon>Thermodesulfobacteriota</taxon>
        <taxon>Desulfobacteria</taxon>
        <taxon>Desulfobacterales</taxon>
        <taxon>Desulfobacteraceae</taxon>
        <taxon>Candidatus Magnetoglobus</taxon>
    </lineage>
</organism>